<protein>
    <submittedName>
        <fullName evidence="7">Uncharacterized protein</fullName>
    </submittedName>
</protein>
<evidence type="ECO:0000256" key="5">
    <source>
        <dbReference type="ARBA" id="ARBA00023163"/>
    </source>
</evidence>
<keyword evidence="3" id="KW-0805">Transcription regulation</keyword>
<dbReference type="GO" id="GO:0005634">
    <property type="term" value="C:nucleus"/>
    <property type="evidence" value="ECO:0007669"/>
    <property type="project" value="UniProtKB-SubCell"/>
</dbReference>
<keyword evidence="8" id="KW-1185">Reference proteome</keyword>
<dbReference type="PANTHER" id="PTHR13421">
    <property type="entry name" value="SNRNA-ACTIVATING PROTEIN COMPLEX SUBUNIT 3"/>
    <property type="match status" value="1"/>
</dbReference>
<dbReference type="GO" id="GO:0019185">
    <property type="term" value="C:snRNA-activating protein complex"/>
    <property type="evidence" value="ECO:0007669"/>
    <property type="project" value="TreeGrafter"/>
</dbReference>
<evidence type="ECO:0000256" key="3">
    <source>
        <dbReference type="ARBA" id="ARBA00023015"/>
    </source>
</evidence>
<name>A0A9P6USU0_9FUNG</name>
<evidence type="ECO:0000256" key="2">
    <source>
        <dbReference type="ARBA" id="ARBA00010410"/>
    </source>
</evidence>
<organism evidence="7 8">
    <name type="scientific">Dissophora globulifera</name>
    <dbReference type="NCBI Taxonomy" id="979702"/>
    <lineage>
        <taxon>Eukaryota</taxon>
        <taxon>Fungi</taxon>
        <taxon>Fungi incertae sedis</taxon>
        <taxon>Mucoromycota</taxon>
        <taxon>Mortierellomycotina</taxon>
        <taxon>Mortierellomycetes</taxon>
        <taxon>Mortierellales</taxon>
        <taxon>Mortierellaceae</taxon>
        <taxon>Dissophora</taxon>
    </lineage>
</organism>
<dbReference type="AlphaFoldDB" id="A0A9P6USU0"/>
<reference evidence="7" key="1">
    <citation type="journal article" date="2020" name="Fungal Divers.">
        <title>Resolving the Mortierellaceae phylogeny through synthesis of multi-gene phylogenetics and phylogenomics.</title>
        <authorList>
            <person name="Vandepol N."/>
            <person name="Liber J."/>
            <person name="Desiro A."/>
            <person name="Na H."/>
            <person name="Kennedy M."/>
            <person name="Barry K."/>
            <person name="Grigoriev I.V."/>
            <person name="Miller A.N."/>
            <person name="O'Donnell K."/>
            <person name="Stajich J.E."/>
            <person name="Bonito G."/>
        </authorList>
    </citation>
    <scope>NUCLEOTIDE SEQUENCE</scope>
    <source>
        <strain evidence="7">REB-010B</strain>
    </source>
</reference>
<dbReference type="GO" id="GO:0042796">
    <property type="term" value="P:snRNA transcription by RNA polymerase III"/>
    <property type="evidence" value="ECO:0007669"/>
    <property type="project" value="TreeGrafter"/>
</dbReference>
<dbReference type="EMBL" id="JAAAIP010000411">
    <property type="protein sequence ID" value="KAG0317675.1"/>
    <property type="molecule type" value="Genomic_DNA"/>
</dbReference>
<sequence length="83" mass="9783">MFKAKVNRHKCSMRHINSAFCETLDSCLAGKTPVYFCERCYDLFHYGSSGNILYDDFKVFEYSPKCSSEFEKRLEKFLGDRRS</sequence>
<comment type="subcellular location">
    <subcellularLocation>
        <location evidence="1">Nucleus</location>
    </subcellularLocation>
</comment>
<dbReference type="PANTHER" id="PTHR13421:SF16">
    <property type="entry name" value="SNRNA-ACTIVATING PROTEIN COMPLEX SUBUNIT 3"/>
    <property type="match status" value="1"/>
</dbReference>
<evidence type="ECO:0000313" key="8">
    <source>
        <dbReference type="Proteomes" id="UP000738325"/>
    </source>
</evidence>
<dbReference type="GO" id="GO:0042795">
    <property type="term" value="P:snRNA transcription by RNA polymerase II"/>
    <property type="evidence" value="ECO:0007669"/>
    <property type="project" value="TreeGrafter"/>
</dbReference>
<keyword evidence="6" id="KW-0539">Nucleus</keyword>
<dbReference type="Proteomes" id="UP000738325">
    <property type="component" value="Unassembled WGS sequence"/>
</dbReference>
<evidence type="ECO:0000256" key="6">
    <source>
        <dbReference type="ARBA" id="ARBA00023242"/>
    </source>
</evidence>
<dbReference type="Pfam" id="PF12251">
    <property type="entry name" value="SNAPC3"/>
    <property type="match status" value="1"/>
</dbReference>
<keyword evidence="5" id="KW-0804">Transcription</keyword>
<proteinExistence type="inferred from homology"/>
<comment type="caution">
    <text evidence="7">The sequence shown here is derived from an EMBL/GenBank/DDBJ whole genome shotgun (WGS) entry which is preliminary data.</text>
</comment>
<dbReference type="GO" id="GO:0001046">
    <property type="term" value="F:core promoter sequence-specific DNA binding"/>
    <property type="evidence" value="ECO:0007669"/>
    <property type="project" value="TreeGrafter"/>
</dbReference>
<dbReference type="GO" id="GO:0003681">
    <property type="term" value="F:bent DNA binding"/>
    <property type="evidence" value="ECO:0007669"/>
    <property type="project" value="TreeGrafter"/>
</dbReference>
<comment type="similarity">
    <text evidence="2">Belongs to the SNAPC3/SRD2 family.</text>
</comment>
<keyword evidence="4" id="KW-0238">DNA-binding</keyword>
<dbReference type="GO" id="GO:0001006">
    <property type="term" value="F:RNA polymerase III type 3 promoter sequence-specific DNA binding"/>
    <property type="evidence" value="ECO:0007669"/>
    <property type="project" value="TreeGrafter"/>
</dbReference>
<accession>A0A9P6USU0</accession>
<evidence type="ECO:0000256" key="4">
    <source>
        <dbReference type="ARBA" id="ARBA00023125"/>
    </source>
</evidence>
<dbReference type="OrthoDB" id="3437960at2759"/>
<gene>
    <name evidence="7" type="ORF">BGZ99_006167</name>
</gene>
<dbReference type="GO" id="GO:0000978">
    <property type="term" value="F:RNA polymerase II cis-regulatory region sequence-specific DNA binding"/>
    <property type="evidence" value="ECO:0007669"/>
    <property type="project" value="TreeGrafter"/>
</dbReference>
<evidence type="ECO:0000256" key="1">
    <source>
        <dbReference type="ARBA" id="ARBA00004123"/>
    </source>
</evidence>
<evidence type="ECO:0000313" key="7">
    <source>
        <dbReference type="EMBL" id="KAG0317675.1"/>
    </source>
</evidence>
<dbReference type="InterPro" id="IPR022042">
    <property type="entry name" value="snRNA-activating_su3"/>
</dbReference>